<dbReference type="HAMAP" id="MF_00255">
    <property type="entry name" value="Gly_tRNA_synth_beta"/>
    <property type="match status" value="1"/>
</dbReference>
<evidence type="ECO:0000256" key="1">
    <source>
        <dbReference type="ARBA" id="ARBA00004496"/>
    </source>
</evidence>
<dbReference type="Pfam" id="PF05746">
    <property type="entry name" value="DALR_1"/>
    <property type="match status" value="1"/>
</dbReference>
<evidence type="ECO:0000256" key="9">
    <source>
        <dbReference type="ARBA" id="ARBA00047937"/>
    </source>
</evidence>
<dbReference type="EMBL" id="CP121694">
    <property type="protein sequence ID" value="WRO21291.1"/>
    <property type="molecule type" value="Genomic_DNA"/>
</dbReference>
<dbReference type="RefSeq" id="WP_366924143.1">
    <property type="nucleotide sequence ID" value="NZ_CP121694.1"/>
</dbReference>
<keyword evidence="5 10" id="KW-0547">Nucleotide-binding</keyword>
<evidence type="ECO:0000256" key="3">
    <source>
        <dbReference type="ARBA" id="ARBA00022490"/>
    </source>
</evidence>
<comment type="catalytic activity">
    <reaction evidence="9 10">
        <text>tRNA(Gly) + glycine + ATP = glycyl-tRNA(Gly) + AMP + diphosphate</text>
        <dbReference type="Rhea" id="RHEA:16013"/>
        <dbReference type="Rhea" id="RHEA-COMP:9664"/>
        <dbReference type="Rhea" id="RHEA-COMP:9683"/>
        <dbReference type="ChEBI" id="CHEBI:30616"/>
        <dbReference type="ChEBI" id="CHEBI:33019"/>
        <dbReference type="ChEBI" id="CHEBI:57305"/>
        <dbReference type="ChEBI" id="CHEBI:78442"/>
        <dbReference type="ChEBI" id="CHEBI:78522"/>
        <dbReference type="ChEBI" id="CHEBI:456215"/>
        <dbReference type="EC" id="6.1.1.14"/>
    </reaction>
</comment>
<dbReference type="SUPFAM" id="SSF109604">
    <property type="entry name" value="HD-domain/PDEase-like"/>
    <property type="match status" value="1"/>
</dbReference>
<keyword evidence="4 10" id="KW-0436">Ligase</keyword>
<dbReference type="KEGG" id="dbc:MFMK1_001094"/>
<evidence type="ECO:0000256" key="5">
    <source>
        <dbReference type="ARBA" id="ARBA00022741"/>
    </source>
</evidence>
<name>A0AAU0UM69_9FIRM</name>
<dbReference type="EC" id="6.1.1.14" evidence="10"/>
<keyword evidence="3 10" id="KW-0963">Cytoplasm</keyword>
<keyword evidence="8 10" id="KW-0030">Aminoacyl-tRNA synthetase</keyword>
<keyword evidence="7 10" id="KW-0648">Protein biosynthesis</keyword>
<dbReference type="InterPro" id="IPR008909">
    <property type="entry name" value="DALR_anticod-bd"/>
</dbReference>
<dbReference type="GO" id="GO:0005524">
    <property type="term" value="F:ATP binding"/>
    <property type="evidence" value="ECO:0007669"/>
    <property type="project" value="UniProtKB-UniRule"/>
</dbReference>
<dbReference type="InterPro" id="IPR015944">
    <property type="entry name" value="Gly-tRNA-synth_bsu"/>
</dbReference>
<reference evidence="12 13" key="1">
    <citation type="submission" date="2023-04" db="EMBL/GenBank/DDBJ databases">
        <authorList>
            <person name="Hsu D."/>
        </authorList>
    </citation>
    <scope>NUCLEOTIDE SEQUENCE [LARGE SCALE GENOMIC DNA]</scope>
    <source>
        <strain evidence="12 13">MK1</strain>
    </source>
</reference>
<evidence type="ECO:0000256" key="6">
    <source>
        <dbReference type="ARBA" id="ARBA00022840"/>
    </source>
</evidence>
<dbReference type="GO" id="GO:0006420">
    <property type="term" value="P:arginyl-tRNA aminoacylation"/>
    <property type="evidence" value="ECO:0007669"/>
    <property type="project" value="InterPro"/>
</dbReference>
<evidence type="ECO:0000256" key="7">
    <source>
        <dbReference type="ARBA" id="ARBA00022917"/>
    </source>
</evidence>
<organism evidence="12 13">
    <name type="scientific">Metallumcola ferriviriculae</name>
    <dbReference type="NCBI Taxonomy" id="3039180"/>
    <lineage>
        <taxon>Bacteria</taxon>
        <taxon>Bacillati</taxon>
        <taxon>Bacillota</taxon>
        <taxon>Clostridia</taxon>
        <taxon>Neomoorellales</taxon>
        <taxon>Desulfitibacteraceae</taxon>
        <taxon>Metallumcola</taxon>
    </lineage>
</organism>
<dbReference type="PANTHER" id="PTHR30075">
    <property type="entry name" value="GLYCYL-TRNA SYNTHETASE"/>
    <property type="match status" value="1"/>
</dbReference>
<dbReference type="Pfam" id="PF02092">
    <property type="entry name" value="tRNA_synt_2f"/>
    <property type="match status" value="1"/>
</dbReference>
<sequence>MTRNLLLEIGTEEIPARFMDNTLSQFKDYAIKMLSDARLGYTSINTYGTPRRLTLLVSELAERQEDVSKEAKGPSRKVAFDDQGNPTKAAMGFAKGQGVDVTELMVRKTDQGEYVFATVKSEGKKSAEILPAILKELILSLNFPKPMRWAYQELRFARPIRWLAALFGSEVLDFELAEVITGRHSRGHRFLGGQISLESADDYLSKMEEQYVIVDQERRREMIWQQIQKLAAAENGIVEENAELLEEVVYLLEYPTALCGSFEEKYLQLPDEVLITPMQEHQRYFPVKDKEGKLLNKFITVRNGTGEHLDVVTAGNEKVLKARLADAEFFYREDVKEPLEAKVPALKDVVFQAQLGTIYEKVERIEALSQYFSDVAAPGDKEAVLRTAHLAKADLVSHMVYEFPELQGIMGGYYAASHGEAEQIAKGISEHWQPRFAGDQLPETINGTMVSLADKMDTIVGCFGIGIQPTGSQDPYALRRQAMGICLIILDRGLTVSLENMVEKAYNLYGDKLSKSLAEVQENVLKFFRQRMENIFQEQESLRYDVVEAVLAAGYDSPADALKRAKALDNFRQDEQFEALTTAFKRAANLVEKAETAGQVNEDLLAEAAEKDLWQAIVKVEERLERTDDYYNALLEIAGLRQPVDEFFEQLMVMTDDQEVRENRLALLRHIRDLLVGKTGIRLELIN</sequence>
<dbReference type="InterPro" id="IPR006194">
    <property type="entry name" value="Gly-tRNA-synth_heterodimer"/>
</dbReference>
<evidence type="ECO:0000259" key="11">
    <source>
        <dbReference type="Pfam" id="PF05746"/>
    </source>
</evidence>
<comment type="similarity">
    <text evidence="2 10">Belongs to the class-II aminoacyl-tRNA synthetase family.</text>
</comment>
<keyword evidence="13" id="KW-1185">Reference proteome</keyword>
<gene>
    <name evidence="10 12" type="primary">glyS</name>
    <name evidence="12" type="ORF">MFMK1_001094</name>
</gene>
<keyword evidence="6 10" id="KW-0067">ATP-binding</keyword>
<dbReference type="NCBIfam" id="TIGR00211">
    <property type="entry name" value="glyS"/>
    <property type="match status" value="1"/>
</dbReference>
<dbReference type="AlphaFoldDB" id="A0AAU0UM69"/>
<dbReference type="GO" id="GO:0004814">
    <property type="term" value="F:arginine-tRNA ligase activity"/>
    <property type="evidence" value="ECO:0007669"/>
    <property type="project" value="InterPro"/>
</dbReference>
<dbReference type="GO" id="GO:0006426">
    <property type="term" value="P:glycyl-tRNA aminoacylation"/>
    <property type="evidence" value="ECO:0007669"/>
    <property type="project" value="UniProtKB-UniRule"/>
</dbReference>
<comment type="subcellular location">
    <subcellularLocation>
        <location evidence="1 10">Cytoplasm</location>
    </subcellularLocation>
</comment>
<dbReference type="PROSITE" id="PS50861">
    <property type="entry name" value="AA_TRNA_LIGASE_II_GLYAB"/>
    <property type="match status" value="1"/>
</dbReference>
<feature type="domain" description="DALR anticodon binding" evidence="11">
    <location>
        <begin position="582"/>
        <end position="675"/>
    </location>
</feature>
<dbReference type="PRINTS" id="PR01045">
    <property type="entry name" value="TRNASYNTHGB"/>
</dbReference>
<evidence type="ECO:0000256" key="10">
    <source>
        <dbReference type="HAMAP-Rule" id="MF_00255"/>
    </source>
</evidence>
<evidence type="ECO:0000313" key="13">
    <source>
        <dbReference type="Proteomes" id="UP001329915"/>
    </source>
</evidence>
<evidence type="ECO:0000313" key="12">
    <source>
        <dbReference type="EMBL" id="WRO21291.1"/>
    </source>
</evidence>
<dbReference type="Proteomes" id="UP001329915">
    <property type="component" value="Chromosome"/>
</dbReference>
<evidence type="ECO:0000256" key="8">
    <source>
        <dbReference type="ARBA" id="ARBA00023146"/>
    </source>
</evidence>
<proteinExistence type="inferred from homology"/>
<protein>
    <recommendedName>
        <fullName evidence="10">Glycine--tRNA ligase beta subunit</fullName>
        <ecNumber evidence="10">6.1.1.14</ecNumber>
    </recommendedName>
    <alternativeName>
        <fullName evidence="10">Glycyl-tRNA synthetase beta subunit</fullName>
        <shortName evidence="10">GlyRS</shortName>
    </alternativeName>
</protein>
<evidence type="ECO:0000256" key="2">
    <source>
        <dbReference type="ARBA" id="ARBA00008226"/>
    </source>
</evidence>
<accession>A0AAU0UM69</accession>
<dbReference type="PANTHER" id="PTHR30075:SF2">
    <property type="entry name" value="GLYCINE--TRNA LIGASE, CHLOROPLASTIC_MITOCHONDRIAL 2"/>
    <property type="match status" value="1"/>
</dbReference>
<comment type="subunit">
    <text evidence="10">Tetramer of two alpha and two beta subunits.</text>
</comment>
<dbReference type="GO" id="GO:0005829">
    <property type="term" value="C:cytosol"/>
    <property type="evidence" value="ECO:0007669"/>
    <property type="project" value="TreeGrafter"/>
</dbReference>
<evidence type="ECO:0000256" key="4">
    <source>
        <dbReference type="ARBA" id="ARBA00022598"/>
    </source>
</evidence>
<dbReference type="GO" id="GO:0004820">
    <property type="term" value="F:glycine-tRNA ligase activity"/>
    <property type="evidence" value="ECO:0007669"/>
    <property type="project" value="UniProtKB-UniRule"/>
</dbReference>